<dbReference type="InterPro" id="IPR020846">
    <property type="entry name" value="MFS_dom"/>
</dbReference>
<dbReference type="InterPro" id="IPR036259">
    <property type="entry name" value="MFS_trans_sf"/>
</dbReference>
<evidence type="ECO:0000256" key="3">
    <source>
        <dbReference type="ARBA" id="ARBA00022989"/>
    </source>
</evidence>
<protein>
    <submittedName>
        <fullName evidence="7">MFS transporter</fullName>
    </submittedName>
</protein>
<evidence type="ECO:0000256" key="2">
    <source>
        <dbReference type="ARBA" id="ARBA00022692"/>
    </source>
</evidence>
<organism evidence="7 8">
    <name type="scientific">Shinella sumterensis</name>
    <dbReference type="NCBI Taxonomy" id="1967501"/>
    <lineage>
        <taxon>Bacteria</taxon>
        <taxon>Pseudomonadati</taxon>
        <taxon>Pseudomonadota</taxon>
        <taxon>Alphaproteobacteria</taxon>
        <taxon>Hyphomicrobiales</taxon>
        <taxon>Rhizobiaceae</taxon>
        <taxon>Shinella</taxon>
    </lineage>
</organism>
<dbReference type="EMBL" id="CP132303">
    <property type="protein sequence ID" value="WLS00173.1"/>
    <property type="molecule type" value="Genomic_DNA"/>
</dbReference>
<evidence type="ECO:0000256" key="5">
    <source>
        <dbReference type="SAM" id="Phobius"/>
    </source>
</evidence>
<sequence>MTSNQAVPSTWRSSSRLQCTLFFLAAGLGIGAWASSLPLLAAGVGLDKGQLGLVLLCFALGAIVLMMTIGRYIDRVISNETLSLCGGAVFGAIFLAIPFIENPVALGGAVVVAGAAFGTLDVAMNTGASRIEQETGRHLMSSFHAVFSVGNLVGALLVGQLIGYGGGLLACLGIAGLLVLSFSFVSRLIAGRVQHSAVSFGVGRSEPAAGLGAAQRAMILLLGAIGFLAMLAEGGVMDWTAIYMIDVLGRPESHGAYAFAAFAAAMAVGRFAGDGLARRLGHGIIIRAGGLICAVAIAILLFVDHAFLSFASLALCGFGVANMVPAVFASAGRVGGRAAGRAISIVTTMGYTGLLLGPAVLGFLAQATTLVVSFVVILIAFLVIAGMTVPLDRRLKRSRSEH</sequence>
<keyword evidence="7" id="KW-0614">Plasmid</keyword>
<gene>
    <name evidence="7" type="ORF">Q9313_19065</name>
</gene>
<dbReference type="RefSeq" id="WP_306039675.1">
    <property type="nucleotide sequence ID" value="NZ_CP132303.1"/>
</dbReference>
<accession>A0AA50H9D6</accession>
<dbReference type="InterPro" id="IPR051788">
    <property type="entry name" value="MFS_Transporter"/>
</dbReference>
<feature type="transmembrane region" description="Helical" evidence="5">
    <location>
        <begin position="342"/>
        <end position="364"/>
    </location>
</feature>
<feature type="transmembrane region" description="Helical" evidence="5">
    <location>
        <begin position="284"/>
        <end position="303"/>
    </location>
</feature>
<feature type="transmembrane region" description="Helical" evidence="5">
    <location>
        <begin position="370"/>
        <end position="391"/>
    </location>
</feature>
<keyword evidence="4 5" id="KW-0472">Membrane</keyword>
<evidence type="ECO:0000313" key="8">
    <source>
        <dbReference type="Proteomes" id="UP001234585"/>
    </source>
</evidence>
<feature type="transmembrane region" description="Helical" evidence="5">
    <location>
        <begin position="106"/>
        <end position="127"/>
    </location>
</feature>
<keyword evidence="8" id="KW-1185">Reference proteome</keyword>
<evidence type="ECO:0000256" key="1">
    <source>
        <dbReference type="ARBA" id="ARBA00004141"/>
    </source>
</evidence>
<comment type="subcellular location">
    <subcellularLocation>
        <location evidence="1">Membrane</location>
        <topology evidence="1">Multi-pass membrane protein</topology>
    </subcellularLocation>
</comment>
<feature type="transmembrane region" description="Helical" evidence="5">
    <location>
        <begin position="254"/>
        <end position="272"/>
    </location>
</feature>
<keyword evidence="3 5" id="KW-1133">Transmembrane helix</keyword>
<keyword evidence="2 5" id="KW-0812">Transmembrane</keyword>
<name>A0AA50H9D6_9HYPH</name>
<dbReference type="GO" id="GO:0022857">
    <property type="term" value="F:transmembrane transporter activity"/>
    <property type="evidence" value="ECO:0007669"/>
    <property type="project" value="InterPro"/>
</dbReference>
<feature type="transmembrane region" description="Helical" evidence="5">
    <location>
        <begin position="164"/>
        <end position="185"/>
    </location>
</feature>
<evidence type="ECO:0000313" key="7">
    <source>
        <dbReference type="EMBL" id="WLS00173.1"/>
    </source>
</evidence>
<feature type="transmembrane region" description="Helical" evidence="5">
    <location>
        <begin position="219"/>
        <end position="242"/>
    </location>
</feature>
<dbReference type="CDD" id="cd17393">
    <property type="entry name" value="MFS_MosC_like"/>
    <property type="match status" value="1"/>
</dbReference>
<feature type="transmembrane region" description="Helical" evidence="5">
    <location>
        <begin position="309"/>
        <end position="330"/>
    </location>
</feature>
<dbReference type="SUPFAM" id="SSF103473">
    <property type="entry name" value="MFS general substrate transporter"/>
    <property type="match status" value="1"/>
</dbReference>
<feature type="transmembrane region" description="Helical" evidence="5">
    <location>
        <begin position="81"/>
        <end position="100"/>
    </location>
</feature>
<dbReference type="PANTHER" id="PTHR23514">
    <property type="entry name" value="BYPASS OF STOP CODON PROTEIN 6"/>
    <property type="match status" value="1"/>
</dbReference>
<reference evidence="7 8" key="1">
    <citation type="submission" date="2023-08" db="EMBL/GenBank/DDBJ databases">
        <title>Pathogen: clinical or host-associated sample.</title>
        <authorList>
            <person name="Hergert J."/>
            <person name="Casey R."/>
            <person name="Wagner J."/>
            <person name="Young E.L."/>
            <person name="Oakeson K.F."/>
        </authorList>
    </citation>
    <scope>NUCLEOTIDE SEQUENCE [LARGE SCALE GENOMIC DNA]</scope>
    <source>
        <strain evidence="7 8">1760953</strain>
        <plasmid evidence="7 8">unnamed1</plasmid>
    </source>
</reference>
<feature type="transmembrane region" description="Helical" evidence="5">
    <location>
        <begin position="50"/>
        <end position="69"/>
    </location>
</feature>
<dbReference type="Proteomes" id="UP001234585">
    <property type="component" value="Plasmid unnamed1"/>
</dbReference>
<feature type="domain" description="Major facilitator superfamily (MFS) profile" evidence="6">
    <location>
        <begin position="15"/>
        <end position="393"/>
    </location>
</feature>
<evidence type="ECO:0000256" key="4">
    <source>
        <dbReference type="ARBA" id="ARBA00023136"/>
    </source>
</evidence>
<dbReference type="Pfam" id="PF07690">
    <property type="entry name" value="MFS_1"/>
    <property type="match status" value="1"/>
</dbReference>
<proteinExistence type="predicted"/>
<evidence type="ECO:0000259" key="6">
    <source>
        <dbReference type="PROSITE" id="PS50850"/>
    </source>
</evidence>
<dbReference type="GO" id="GO:0016020">
    <property type="term" value="C:membrane"/>
    <property type="evidence" value="ECO:0007669"/>
    <property type="project" value="UniProtKB-SubCell"/>
</dbReference>
<dbReference type="PROSITE" id="PS50850">
    <property type="entry name" value="MFS"/>
    <property type="match status" value="1"/>
</dbReference>
<dbReference type="InterPro" id="IPR011701">
    <property type="entry name" value="MFS"/>
</dbReference>
<feature type="transmembrane region" description="Helical" evidence="5">
    <location>
        <begin position="139"/>
        <end position="158"/>
    </location>
</feature>
<dbReference type="AlphaFoldDB" id="A0AA50H9D6"/>
<geneLocation type="plasmid" evidence="7 8">
    <name>unnamed1</name>
</geneLocation>
<dbReference type="PANTHER" id="PTHR23514:SF13">
    <property type="entry name" value="INNER MEMBRANE PROTEIN YBJJ"/>
    <property type="match status" value="1"/>
</dbReference>
<dbReference type="Gene3D" id="1.20.1250.20">
    <property type="entry name" value="MFS general substrate transporter like domains"/>
    <property type="match status" value="2"/>
</dbReference>